<dbReference type="InterPro" id="IPR040884">
    <property type="entry name" value="SLATT_1"/>
</dbReference>
<evidence type="ECO:0000313" key="4">
    <source>
        <dbReference type="Proteomes" id="UP000186817"/>
    </source>
</evidence>
<evidence type="ECO:0000256" key="1">
    <source>
        <dbReference type="SAM" id="MobiDB-lite"/>
    </source>
</evidence>
<gene>
    <name evidence="3" type="ORF">AK812_SmicGene37458</name>
</gene>
<protein>
    <recommendedName>
        <fullName evidence="2">SMODS and SLOG-associating 2TM effector domain-containing protein</fullName>
    </recommendedName>
</protein>
<proteinExistence type="predicted"/>
<reference evidence="3 4" key="1">
    <citation type="submission" date="2016-02" db="EMBL/GenBank/DDBJ databases">
        <title>Genome analysis of coral dinoflagellate symbionts highlights evolutionary adaptations to a symbiotic lifestyle.</title>
        <authorList>
            <person name="Aranda M."/>
            <person name="Li Y."/>
            <person name="Liew Y.J."/>
            <person name="Baumgarten S."/>
            <person name="Simakov O."/>
            <person name="Wilson M."/>
            <person name="Piel J."/>
            <person name="Ashoor H."/>
            <person name="Bougouffa S."/>
            <person name="Bajic V.B."/>
            <person name="Ryu T."/>
            <person name="Ravasi T."/>
            <person name="Bayer T."/>
            <person name="Micklem G."/>
            <person name="Kim H."/>
            <person name="Bhak J."/>
            <person name="Lajeunesse T.C."/>
            <person name="Voolstra C.R."/>
        </authorList>
    </citation>
    <scope>NUCLEOTIDE SEQUENCE [LARGE SCALE GENOMIC DNA]</scope>
    <source>
        <strain evidence="3 4">CCMP2467</strain>
    </source>
</reference>
<dbReference type="AlphaFoldDB" id="A0A1Q9CG80"/>
<keyword evidence="4" id="KW-1185">Reference proteome</keyword>
<organism evidence="3 4">
    <name type="scientific">Symbiodinium microadriaticum</name>
    <name type="common">Dinoflagellate</name>
    <name type="synonym">Zooxanthella microadriatica</name>
    <dbReference type="NCBI Taxonomy" id="2951"/>
    <lineage>
        <taxon>Eukaryota</taxon>
        <taxon>Sar</taxon>
        <taxon>Alveolata</taxon>
        <taxon>Dinophyceae</taxon>
        <taxon>Suessiales</taxon>
        <taxon>Symbiodiniaceae</taxon>
        <taxon>Symbiodinium</taxon>
    </lineage>
</organism>
<name>A0A1Q9CG80_SYMMI</name>
<evidence type="ECO:0000259" key="2">
    <source>
        <dbReference type="Pfam" id="PF18181"/>
    </source>
</evidence>
<dbReference type="OrthoDB" id="10336504at2759"/>
<comment type="caution">
    <text evidence="3">The sequence shown here is derived from an EMBL/GenBank/DDBJ whole genome shotgun (WGS) entry which is preliminary data.</text>
</comment>
<accession>A0A1Q9CG80</accession>
<feature type="region of interest" description="Disordered" evidence="1">
    <location>
        <begin position="159"/>
        <end position="181"/>
    </location>
</feature>
<feature type="compositionally biased region" description="Basic and acidic residues" evidence="1">
    <location>
        <begin position="161"/>
        <end position="176"/>
    </location>
</feature>
<dbReference type="Proteomes" id="UP000186817">
    <property type="component" value="Unassembled WGS sequence"/>
</dbReference>
<dbReference type="EMBL" id="LSRX01001237">
    <property type="protein sequence ID" value="OLP81938.1"/>
    <property type="molecule type" value="Genomic_DNA"/>
</dbReference>
<feature type="domain" description="SMODS and SLOG-associating 2TM effector" evidence="2">
    <location>
        <begin position="232"/>
        <end position="304"/>
    </location>
</feature>
<dbReference type="Pfam" id="PF18181">
    <property type="entry name" value="SLATT_1"/>
    <property type="match status" value="1"/>
</dbReference>
<sequence>MKLHYLSGREVVEIKFHRYVRLRQVFKLAYKKDEAWATLTQGCMFHSRPVITGTGSGEECTLKECISSQLIGIVSDSQGFSTSCTFGDCWGIGFVRAALTFGLNRSFYDGGPALGSRHRAIHLPSSTMGKTPFWVRVARKRALRRRMIREVLERGNTMLNKADDDKRKDDDDRDKGGPGGKTPFETVLFSFLHDLYEARANLVVASTSVAWSRLELHVQWPGDFRHCAVPRTPLVVAISAALASWQEFRGVDMKLERYGAVVAALRNLMLWWQTLPEVDKANVRHIETLVGKTEMAAYSELSAWLSDAQQARDLVERTSSSQAQRLKAKVS</sequence>
<evidence type="ECO:0000313" key="3">
    <source>
        <dbReference type="EMBL" id="OLP81938.1"/>
    </source>
</evidence>